<evidence type="ECO:0000259" key="5">
    <source>
        <dbReference type="Pfam" id="PF00296"/>
    </source>
</evidence>
<evidence type="ECO:0000256" key="1">
    <source>
        <dbReference type="ARBA" id="ARBA00022630"/>
    </source>
</evidence>
<sequence length="289" mass="31581">MRIGLSAYDMEPRDLLDLAVAADELGFEGIWLGEHLVLPFGYASEHPSTGQSAHQHHPGAVVDPATELMDPLVALGAAAAFTRRLGLATGIYLLPLRHPLVTARAVATLHEVSQGRFKLGAGAGWLREEFDALGVPFERRGARLEETLTVLRKAWSGGPFEHHGEHFDFGPVQVSPRPVPVPVVLGGNSDLALRRAVRLGDEWFSSGTPSFEDALALRGRLDALCAEADRGTELRRHFRVAGWDADLLHQYEAEGFTDVVLWADQVWIKGPLEEKRRSLARAAEKIGLG</sequence>
<name>A0ABN3KES7_9ACTN</name>
<dbReference type="Proteomes" id="UP001501231">
    <property type="component" value="Unassembled WGS sequence"/>
</dbReference>
<keyword evidence="4" id="KW-0503">Monooxygenase</keyword>
<gene>
    <name evidence="6" type="ORF">GCM10010191_86670</name>
</gene>
<proteinExistence type="predicted"/>
<dbReference type="NCBIfam" id="TIGR03619">
    <property type="entry name" value="F420_Rv2161c"/>
    <property type="match status" value="1"/>
</dbReference>
<reference evidence="6 7" key="1">
    <citation type="journal article" date="2019" name="Int. J. Syst. Evol. Microbiol.">
        <title>The Global Catalogue of Microorganisms (GCM) 10K type strain sequencing project: providing services to taxonomists for standard genome sequencing and annotation.</title>
        <authorList>
            <consortium name="The Broad Institute Genomics Platform"/>
            <consortium name="The Broad Institute Genome Sequencing Center for Infectious Disease"/>
            <person name="Wu L."/>
            <person name="Ma J."/>
        </authorList>
    </citation>
    <scope>NUCLEOTIDE SEQUENCE [LARGE SCALE GENOMIC DNA]</scope>
    <source>
        <strain evidence="6 7">JCM 3325</strain>
    </source>
</reference>
<comment type="caution">
    <text evidence="6">The sequence shown here is derived from an EMBL/GenBank/DDBJ whole genome shotgun (WGS) entry which is preliminary data.</text>
</comment>
<feature type="domain" description="Luciferase-like" evidence="5">
    <location>
        <begin position="8"/>
        <end position="233"/>
    </location>
</feature>
<dbReference type="EMBL" id="BAAARW010000039">
    <property type="protein sequence ID" value="GAA2454429.1"/>
    <property type="molecule type" value="Genomic_DNA"/>
</dbReference>
<accession>A0ABN3KES7</accession>
<dbReference type="RefSeq" id="WP_344597382.1">
    <property type="nucleotide sequence ID" value="NZ_BAAARW010000039.1"/>
</dbReference>
<protein>
    <recommendedName>
        <fullName evidence="5">Luciferase-like domain-containing protein</fullName>
    </recommendedName>
</protein>
<keyword evidence="2" id="KW-0288">FMN</keyword>
<dbReference type="InterPro" id="IPR050172">
    <property type="entry name" value="SsuD_RutA_monooxygenase"/>
</dbReference>
<organism evidence="6 7">
    <name type="scientific">Actinomadura vinacea</name>
    <dbReference type="NCBI Taxonomy" id="115336"/>
    <lineage>
        <taxon>Bacteria</taxon>
        <taxon>Bacillati</taxon>
        <taxon>Actinomycetota</taxon>
        <taxon>Actinomycetes</taxon>
        <taxon>Streptosporangiales</taxon>
        <taxon>Thermomonosporaceae</taxon>
        <taxon>Actinomadura</taxon>
    </lineage>
</organism>
<keyword evidence="7" id="KW-1185">Reference proteome</keyword>
<dbReference type="Pfam" id="PF00296">
    <property type="entry name" value="Bac_luciferase"/>
    <property type="match status" value="1"/>
</dbReference>
<dbReference type="SUPFAM" id="SSF51679">
    <property type="entry name" value="Bacterial luciferase-like"/>
    <property type="match status" value="1"/>
</dbReference>
<evidence type="ECO:0000256" key="2">
    <source>
        <dbReference type="ARBA" id="ARBA00022643"/>
    </source>
</evidence>
<dbReference type="InterPro" id="IPR011251">
    <property type="entry name" value="Luciferase-like_dom"/>
</dbReference>
<evidence type="ECO:0000256" key="3">
    <source>
        <dbReference type="ARBA" id="ARBA00023002"/>
    </source>
</evidence>
<evidence type="ECO:0000313" key="6">
    <source>
        <dbReference type="EMBL" id="GAA2454429.1"/>
    </source>
</evidence>
<dbReference type="PANTHER" id="PTHR42847:SF4">
    <property type="entry name" value="ALKANESULFONATE MONOOXYGENASE-RELATED"/>
    <property type="match status" value="1"/>
</dbReference>
<dbReference type="InterPro" id="IPR036661">
    <property type="entry name" value="Luciferase-like_sf"/>
</dbReference>
<dbReference type="Gene3D" id="3.20.20.30">
    <property type="entry name" value="Luciferase-like domain"/>
    <property type="match status" value="1"/>
</dbReference>
<dbReference type="InterPro" id="IPR019921">
    <property type="entry name" value="Lucif-like_OxRdtase_Rv2161c"/>
</dbReference>
<evidence type="ECO:0000256" key="4">
    <source>
        <dbReference type="ARBA" id="ARBA00023033"/>
    </source>
</evidence>
<dbReference type="PANTHER" id="PTHR42847">
    <property type="entry name" value="ALKANESULFONATE MONOOXYGENASE"/>
    <property type="match status" value="1"/>
</dbReference>
<keyword evidence="1" id="KW-0285">Flavoprotein</keyword>
<evidence type="ECO:0000313" key="7">
    <source>
        <dbReference type="Proteomes" id="UP001501231"/>
    </source>
</evidence>
<keyword evidence="3" id="KW-0560">Oxidoreductase</keyword>